<dbReference type="Gene3D" id="1.10.10.1590">
    <property type="entry name" value="NADH-quinone oxidoreductase subunit E"/>
    <property type="match status" value="1"/>
</dbReference>
<sequence>MGFFDDKQEWLAEVFAQYPEDRRRSALMPLLRRVQQDEGYVDFERMKEIAELVGTTATEVAGVMSFYSYYQGLPTGKYHLQVCRTLSCKLAGADELWHTLTDRLGILPGEVTEDGRFSLQAVECLGSCHTGPVVQINDEPYVERVTKARLEALLEGLMQDKPLEEVRQTLPDEDKMGKATIELAEEGGAS</sequence>
<dbReference type="PANTHER" id="PTHR10371:SF3">
    <property type="entry name" value="NADH DEHYDROGENASE [UBIQUINONE] FLAVOPROTEIN 2, MITOCHONDRIAL"/>
    <property type="match status" value="1"/>
</dbReference>
<evidence type="ECO:0000256" key="3">
    <source>
        <dbReference type="ARBA" id="ARBA00022723"/>
    </source>
</evidence>
<feature type="binding site" evidence="7">
    <location>
        <position position="83"/>
    </location>
    <ligand>
        <name>[2Fe-2S] cluster</name>
        <dbReference type="ChEBI" id="CHEBI:190135"/>
    </ligand>
</feature>
<dbReference type="Pfam" id="PF01257">
    <property type="entry name" value="2Fe-2S_thioredx"/>
    <property type="match status" value="1"/>
</dbReference>
<evidence type="ECO:0000313" key="9">
    <source>
        <dbReference type="Proteomes" id="UP000321827"/>
    </source>
</evidence>
<evidence type="ECO:0000256" key="1">
    <source>
        <dbReference type="ARBA" id="ARBA00010643"/>
    </source>
</evidence>
<dbReference type="GO" id="GO:0046872">
    <property type="term" value="F:metal ion binding"/>
    <property type="evidence" value="ECO:0007669"/>
    <property type="project" value="UniProtKB-KW"/>
</dbReference>
<comment type="caution">
    <text evidence="8">The sequence shown here is derived from an EMBL/GenBank/DDBJ whole genome shotgun (WGS) entry which is preliminary data.</text>
</comment>
<gene>
    <name evidence="8" type="primary">nqo2</name>
    <name evidence="8" type="ORF">ODE01S_09330</name>
</gene>
<evidence type="ECO:0000256" key="5">
    <source>
        <dbReference type="ARBA" id="ARBA00023014"/>
    </source>
</evidence>
<dbReference type="Gene3D" id="3.40.30.10">
    <property type="entry name" value="Glutaredoxin"/>
    <property type="match status" value="1"/>
</dbReference>
<evidence type="ECO:0000256" key="6">
    <source>
        <dbReference type="ARBA" id="ARBA00034078"/>
    </source>
</evidence>
<dbReference type="EMBL" id="BJXN01000005">
    <property type="protein sequence ID" value="GEM89499.1"/>
    <property type="molecule type" value="Genomic_DNA"/>
</dbReference>
<evidence type="ECO:0000256" key="4">
    <source>
        <dbReference type="ARBA" id="ARBA00023004"/>
    </source>
</evidence>
<dbReference type="Proteomes" id="UP000321827">
    <property type="component" value="Unassembled WGS sequence"/>
</dbReference>
<keyword evidence="2 7" id="KW-0001">2Fe-2S</keyword>
<dbReference type="SUPFAM" id="SSF52833">
    <property type="entry name" value="Thioredoxin-like"/>
    <property type="match status" value="1"/>
</dbReference>
<feature type="binding site" evidence="7">
    <location>
        <position position="128"/>
    </location>
    <ligand>
        <name>[2Fe-2S] cluster</name>
        <dbReference type="ChEBI" id="CHEBI:190135"/>
    </ligand>
</feature>
<proteinExistence type="inferred from homology"/>
<accession>A0A511RIM7</accession>
<feature type="binding site" evidence="7">
    <location>
        <position position="88"/>
    </location>
    <ligand>
        <name>[2Fe-2S] cluster</name>
        <dbReference type="ChEBI" id="CHEBI:190135"/>
    </ligand>
</feature>
<dbReference type="InterPro" id="IPR041921">
    <property type="entry name" value="NuoE_N"/>
</dbReference>
<evidence type="ECO:0000256" key="2">
    <source>
        <dbReference type="ARBA" id="ARBA00022714"/>
    </source>
</evidence>
<comment type="cofactor">
    <cofactor evidence="7">
        <name>[2Fe-2S] cluster</name>
        <dbReference type="ChEBI" id="CHEBI:190135"/>
    </cofactor>
    <text evidence="7">Binds 1 [2Fe-2S] cluster.</text>
</comment>
<comment type="cofactor">
    <cofactor evidence="6">
        <name>[2Fe-2S] cluster</name>
        <dbReference type="ChEBI" id="CHEBI:190135"/>
    </cofactor>
</comment>
<dbReference type="FunFam" id="1.10.10.1590:FF:000001">
    <property type="entry name" value="NADH-quinone oxidoreductase subunit E"/>
    <property type="match status" value="1"/>
</dbReference>
<name>A0A511RIM7_9DEIN</name>
<keyword evidence="5 7" id="KW-0411">Iron-sulfur</keyword>
<dbReference type="GO" id="GO:0003954">
    <property type="term" value="F:NADH dehydrogenase activity"/>
    <property type="evidence" value="ECO:0007669"/>
    <property type="project" value="TreeGrafter"/>
</dbReference>
<keyword evidence="3 7" id="KW-0479">Metal-binding</keyword>
<dbReference type="PROSITE" id="PS01099">
    <property type="entry name" value="COMPLEX1_24K"/>
    <property type="match status" value="1"/>
</dbReference>
<dbReference type="PIRSF" id="PIRSF000216">
    <property type="entry name" value="NADH_DH_24kDa"/>
    <property type="match status" value="1"/>
</dbReference>
<reference evidence="8 9" key="1">
    <citation type="submission" date="2019-07" db="EMBL/GenBank/DDBJ databases">
        <title>Whole genome shotgun sequence of Oceanithermus desulfurans NBRC 100063.</title>
        <authorList>
            <person name="Hosoyama A."/>
            <person name="Uohara A."/>
            <person name="Ohji S."/>
            <person name="Ichikawa N."/>
        </authorList>
    </citation>
    <scope>NUCLEOTIDE SEQUENCE [LARGE SCALE GENOMIC DNA]</scope>
    <source>
        <strain evidence="8 9">NBRC 100063</strain>
    </source>
</reference>
<dbReference type="InterPro" id="IPR036249">
    <property type="entry name" value="Thioredoxin-like_sf"/>
</dbReference>
<dbReference type="RefSeq" id="WP_147146370.1">
    <property type="nucleotide sequence ID" value="NZ_BJXN01000005.1"/>
</dbReference>
<keyword evidence="4 7" id="KW-0408">Iron</keyword>
<dbReference type="InterPro" id="IPR002023">
    <property type="entry name" value="NuoE-like"/>
</dbReference>
<dbReference type="PANTHER" id="PTHR10371">
    <property type="entry name" value="NADH DEHYDROGENASE UBIQUINONE FLAVOPROTEIN 2, MITOCHONDRIAL"/>
    <property type="match status" value="1"/>
</dbReference>
<feature type="binding site" evidence="7">
    <location>
        <position position="124"/>
    </location>
    <ligand>
        <name>[2Fe-2S] cluster</name>
        <dbReference type="ChEBI" id="CHEBI:190135"/>
    </ligand>
</feature>
<dbReference type="AlphaFoldDB" id="A0A511RIM7"/>
<evidence type="ECO:0000256" key="7">
    <source>
        <dbReference type="PIRSR" id="PIRSR000216-1"/>
    </source>
</evidence>
<dbReference type="CDD" id="cd03064">
    <property type="entry name" value="TRX_Fd_NuoE"/>
    <property type="match status" value="1"/>
</dbReference>
<protein>
    <submittedName>
        <fullName evidence="8">NADH-quinone oxidoreductase subunit 2</fullName>
    </submittedName>
</protein>
<dbReference type="GO" id="GO:0051537">
    <property type="term" value="F:2 iron, 2 sulfur cluster binding"/>
    <property type="evidence" value="ECO:0007669"/>
    <property type="project" value="UniProtKB-KW"/>
</dbReference>
<comment type="similarity">
    <text evidence="1">Belongs to the complex I 24 kDa subunit family.</text>
</comment>
<dbReference type="NCBIfam" id="TIGR01958">
    <property type="entry name" value="nuoE_fam"/>
    <property type="match status" value="1"/>
</dbReference>
<evidence type="ECO:0000313" key="8">
    <source>
        <dbReference type="EMBL" id="GEM89499.1"/>
    </source>
</evidence>
<dbReference type="InterPro" id="IPR042128">
    <property type="entry name" value="NuoE_dom"/>
</dbReference>
<dbReference type="OrthoDB" id="9807941at2"/>
<organism evidence="8 9">
    <name type="scientific">Oceanithermus desulfurans NBRC 100063</name>
    <dbReference type="NCBI Taxonomy" id="1227550"/>
    <lineage>
        <taxon>Bacteria</taxon>
        <taxon>Thermotogati</taxon>
        <taxon>Deinococcota</taxon>
        <taxon>Deinococci</taxon>
        <taxon>Thermales</taxon>
        <taxon>Thermaceae</taxon>
        <taxon>Oceanithermus</taxon>
    </lineage>
</organism>